<proteinExistence type="predicted"/>
<name>A0A1I7XF66_HETBA</name>
<evidence type="ECO:0000313" key="2">
    <source>
        <dbReference type="WBParaSite" id="Hba_16315"/>
    </source>
</evidence>
<accession>A0A1I7XF66</accession>
<reference evidence="2" key="1">
    <citation type="submission" date="2016-11" db="UniProtKB">
        <authorList>
            <consortium name="WormBaseParasite"/>
        </authorList>
    </citation>
    <scope>IDENTIFICATION</scope>
</reference>
<evidence type="ECO:0000313" key="1">
    <source>
        <dbReference type="Proteomes" id="UP000095283"/>
    </source>
</evidence>
<dbReference type="Proteomes" id="UP000095283">
    <property type="component" value="Unplaced"/>
</dbReference>
<dbReference type="WBParaSite" id="Hba_16315">
    <property type="protein sequence ID" value="Hba_16315"/>
    <property type="gene ID" value="Hba_16315"/>
</dbReference>
<protein>
    <submittedName>
        <fullName evidence="2">Secreted protein</fullName>
    </submittedName>
</protein>
<keyword evidence="1" id="KW-1185">Reference proteome</keyword>
<sequence length="86" mass="9552">MQCGCVATGSDCSGEQASAIWCSLIHNFFRSGNSANLRKERASTQNFRCSTYQTISTLKEVMDERAPNSTRLLSRAIRAHRHATTL</sequence>
<organism evidence="1 2">
    <name type="scientific">Heterorhabditis bacteriophora</name>
    <name type="common">Entomopathogenic nematode worm</name>
    <dbReference type="NCBI Taxonomy" id="37862"/>
    <lineage>
        <taxon>Eukaryota</taxon>
        <taxon>Metazoa</taxon>
        <taxon>Ecdysozoa</taxon>
        <taxon>Nematoda</taxon>
        <taxon>Chromadorea</taxon>
        <taxon>Rhabditida</taxon>
        <taxon>Rhabditina</taxon>
        <taxon>Rhabditomorpha</taxon>
        <taxon>Strongyloidea</taxon>
        <taxon>Heterorhabditidae</taxon>
        <taxon>Heterorhabditis</taxon>
    </lineage>
</organism>
<dbReference type="AlphaFoldDB" id="A0A1I7XF66"/>